<keyword evidence="4 13" id="KW-0597">Phosphoprotein</keyword>
<keyword evidence="6" id="KW-0547">Nucleotide-binding</keyword>
<dbReference type="InterPro" id="IPR003594">
    <property type="entry name" value="HATPase_dom"/>
</dbReference>
<keyword evidence="8" id="KW-0378">Hydrolase</keyword>
<gene>
    <name evidence="18" type="ORF">F9817_06965</name>
</gene>
<evidence type="ECO:0000256" key="2">
    <source>
        <dbReference type="ARBA" id="ARBA00004370"/>
    </source>
</evidence>
<dbReference type="SMART" id="SM00448">
    <property type="entry name" value="REC"/>
    <property type="match status" value="1"/>
</dbReference>
<evidence type="ECO:0000256" key="7">
    <source>
        <dbReference type="ARBA" id="ARBA00022777"/>
    </source>
</evidence>
<dbReference type="InterPro" id="IPR011006">
    <property type="entry name" value="CheY-like_superfamily"/>
</dbReference>
<evidence type="ECO:0000256" key="6">
    <source>
        <dbReference type="ARBA" id="ARBA00022741"/>
    </source>
</evidence>
<keyword evidence="19" id="KW-1185">Reference proteome</keyword>
<feature type="transmembrane region" description="Helical" evidence="14">
    <location>
        <begin position="318"/>
        <end position="340"/>
    </location>
</feature>
<dbReference type="InterPro" id="IPR004358">
    <property type="entry name" value="Sig_transdc_His_kin-like_C"/>
</dbReference>
<evidence type="ECO:0000256" key="5">
    <source>
        <dbReference type="ARBA" id="ARBA00022679"/>
    </source>
</evidence>
<keyword evidence="14" id="KW-0472">Membrane</keyword>
<dbReference type="PROSITE" id="PS50885">
    <property type="entry name" value="HAMP"/>
    <property type="match status" value="1"/>
</dbReference>
<dbReference type="CDD" id="cd00082">
    <property type="entry name" value="HisKA"/>
    <property type="match status" value="1"/>
</dbReference>
<feature type="modified residue" description="4-aspartylphosphate" evidence="13">
    <location>
        <position position="828"/>
    </location>
</feature>
<proteinExistence type="predicted"/>
<keyword evidence="9" id="KW-0067">ATP-binding</keyword>
<dbReference type="Pfam" id="PF00512">
    <property type="entry name" value="HisKA"/>
    <property type="match status" value="1"/>
</dbReference>
<evidence type="ECO:0000259" key="15">
    <source>
        <dbReference type="PROSITE" id="PS50109"/>
    </source>
</evidence>
<dbReference type="PANTHER" id="PTHR45339">
    <property type="entry name" value="HYBRID SIGNAL TRANSDUCTION HISTIDINE KINASE J"/>
    <property type="match status" value="1"/>
</dbReference>
<dbReference type="SUPFAM" id="SSF47384">
    <property type="entry name" value="Homodimeric domain of signal transducing histidine kinase"/>
    <property type="match status" value="1"/>
</dbReference>
<name>A0A7X4LJE1_9VIBR</name>
<dbReference type="Proteomes" id="UP000462621">
    <property type="component" value="Unassembled WGS sequence"/>
</dbReference>
<keyword evidence="14" id="KW-0812">Transmembrane</keyword>
<dbReference type="Gene3D" id="6.10.340.10">
    <property type="match status" value="1"/>
</dbReference>
<evidence type="ECO:0000256" key="3">
    <source>
        <dbReference type="ARBA" id="ARBA00012438"/>
    </source>
</evidence>
<feature type="domain" description="Histidine kinase" evidence="15">
    <location>
        <begin position="416"/>
        <end position="635"/>
    </location>
</feature>
<sequence length="903" mass="101892">MPISLFGGYEKDGIYPMLKASRLSVKVKMFLLCVVPASLILGGAAYIYNQQRNQQQAYHWVAERTKALSLTLQSSSDLFQLLNAMTKANRHENAFMTLGQDFFKLEKQVTILEEIRPKWQQEVAIHNQISQLRQLTQEAVFSPRNALNADATQGFMVLQELIDQFTVKDVVLSDISDIKLLLWHEAFSQFLYWRMKQAWLLGNVPEPKSEQYIKWIQNYTLATNQRQILLESLVSEGYNQALINKTVQQLQQLMTDGSFGREQIRSLRFSSAINPQELTSYFEQWHKNFPQLKSLYTESSVKIYDRFIHRIDEIQQQIMALGILIMLVLIGTVVIAFSTFTRISMKLNSIIEAMMRLGKDKYKPEPIPLEGNDELADFIKDLNQFMSDQHAYKTELLVAKEAAISANRAKSAFLANMSHEIRTPLNGIIGMAEILGSTSLNTNQREVLLDIESSSHSLLVLINDILDLSKIEAGNLALSTHQFNMAELVFDTVNMVNSKAVAQHIELTIDIDPTLPKYVIADEFRIKQILMNLLSNAVKFTNDGYVRTQLTYMGGSTPKIHCRVSDTGKGIDNDKLDSIFEPFIQEDGSITRRYGGTGLGLAICKQLLDLMGGEILVSSIVDKGSVFEFIVPVDMVEHPVSSTTLSKRALLVHNGSKYRRLVNQECQRLGLIVQEVAAIDELKPDNPAPEVVLYCQNLTRSARSDAVNILRLFPNTHQVLLQHHLFTNKELVSQFDAIVTLPFLGNRLERAIVMSSHTEVQAADIDVNSLDNIAAINRILIVEDNLMNQKIASFFLDRAGLDYVIVSNGQEAVDIVTQGGVFCAVLMDCMMPVMDGLTATRKIREWEKLNESKRLPIIALTASVLDEDISNCFDAGMDAYLPKPYKSQQLFDVLNELQVFEKG</sequence>
<evidence type="ECO:0000259" key="17">
    <source>
        <dbReference type="PROSITE" id="PS50885"/>
    </source>
</evidence>
<evidence type="ECO:0000256" key="14">
    <source>
        <dbReference type="SAM" id="Phobius"/>
    </source>
</evidence>
<dbReference type="InterPro" id="IPR003661">
    <property type="entry name" value="HisK_dim/P_dom"/>
</dbReference>
<dbReference type="Gene3D" id="3.40.50.2300">
    <property type="match status" value="1"/>
</dbReference>
<dbReference type="Gene3D" id="3.30.565.10">
    <property type="entry name" value="Histidine kinase-like ATPase, C-terminal domain"/>
    <property type="match status" value="1"/>
</dbReference>
<dbReference type="InterPro" id="IPR005467">
    <property type="entry name" value="His_kinase_dom"/>
</dbReference>
<dbReference type="InterPro" id="IPR036890">
    <property type="entry name" value="HATPase_C_sf"/>
</dbReference>
<dbReference type="EC" id="2.7.13.3" evidence="3"/>
<organism evidence="18 19">
    <name type="scientific">Vibrio eleionomae</name>
    <dbReference type="NCBI Taxonomy" id="2653505"/>
    <lineage>
        <taxon>Bacteria</taxon>
        <taxon>Pseudomonadati</taxon>
        <taxon>Pseudomonadota</taxon>
        <taxon>Gammaproteobacteria</taxon>
        <taxon>Vibrionales</taxon>
        <taxon>Vibrionaceae</taxon>
        <taxon>Vibrio</taxon>
    </lineage>
</organism>
<feature type="domain" description="Response regulatory" evidence="16">
    <location>
        <begin position="778"/>
        <end position="898"/>
    </location>
</feature>
<dbReference type="FunFam" id="1.10.287.130:FF:000002">
    <property type="entry name" value="Two-component osmosensing histidine kinase"/>
    <property type="match status" value="1"/>
</dbReference>
<comment type="subunit">
    <text evidence="11">At low DSF concentrations, interacts with RpfF.</text>
</comment>
<evidence type="ECO:0000256" key="8">
    <source>
        <dbReference type="ARBA" id="ARBA00022801"/>
    </source>
</evidence>
<dbReference type="RefSeq" id="WP_161154233.1">
    <property type="nucleotide sequence ID" value="NZ_WEKT01000008.1"/>
</dbReference>
<evidence type="ECO:0000259" key="16">
    <source>
        <dbReference type="PROSITE" id="PS50110"/>
    </source>
</evidence>
<comment type="catalytic activity">
    <reaction evidence="1">
        <text>ATP + protein L-histidine = ADP + protein N-phospho-L-histidine.</text>
        <dbReference type="EC" id="2.7.13.3"/>
    </reaction>
</comment>
<dbReference type="Pfam" id="PF00072">
    <property type="entry name" value="Response_reg"/>
    <property type="match status" value="1"/>
</dbReference>
<dbReference type="GO" id="GO:0000155">
    <property type="term" value="F:phosphorelay sensor kinase activity"/>
    <property type="evidence" value="ECO:0007669"/>
    <property type="project" value="InterPro"/>
</dbReference>
<dbReference type="PROSITE" id="PS50109">
    <property type="entry name" value="HIS_KIN"/>
    <property type="match status" value="1"/>
</dbReference>
<keyword evidence="14" id="KW-1133">Transmembrane helix</keyword>
<evidence type="ECO:0000256" key="1">
    <source>
        <dbReference type="ARBA" id="ARBA00000085"/>
    </source>
</evidence>
<dbReference type="SUPFAM" id="SSF55874">
    <property type="entry name" value="ATPase domain of HSP90 chaperone/DNA topoisomerase II/histidine kinase"/>
    <property type="match status" value="1"/>
</dbReference>
<dbReference type="SMART" id="SM00387">
    <property type="entry name" value="HATPase_c"/>
    <property type="match status" value="1"/>
</dbReference>
<comment type="subcellular location">
    <subcellularLocation>
        <location evidence="2">Membrane</location>
    </subcellularLocation>
</comment>
<dbReference type="AlphaFoldDB" id="A0A7X4LJE1"/>
<dbReference type="PROSITE" id="PS50110">
    <property type="entry name" value="RESPONSE_REGULATORY"/>
    <property type="match status" value="1"/>
</dbReference>
<dbReference type="SMART" id="SM00388">
    <property type="entry name" value="HisKA"/>
    <property type="match status" value="1"/>
</dbReference>
<dbReference type="InterPro" id="IPR001789">
    <property type="entry name" value="Sig_transdc_resp-reg_receiver"/>
</dbReference>
<dbReference type="CDD" id="cd16922">
    <property type="entry name" value="HATPase_EvgS-ArcB-TorS-like"/>
    <property type="match status" value="1"/>
</dbReference>
<dbReference type="PRINTS" id="PR00344">
    <property type="entry name" value="BCTRLSENSOR"/>
</dbReference>
<dbReference type="GO" id="GO:0016787">
    <property type="term" value="F:hydrolase activity"/>
    <property type="evidence" value="ECO:0007669"/>
    <property type="project" value="UniProtKB-KW"/>
</dbReference>
<reference evidence="18 19" key="1">
    <citation type="submission" date="2019-10" db="EMBL/GenBank/DDBJ databases">
        <title>Vibrio sp. nov. isolated from a shrimp pond.</title>
        <authorList>
            <person name="Gomez-Gil B."/>
            <person name="Enciso-Ibarra J."/>
            <person name="Enciso-Ibarra K."/>
            <person name="Bolan-Mejia C."/>
        </authorList>
    </citation>
    <scope>NUCLEOTIDE SEQUENCE [LARGE SCALE GENOMIC DNA]</scope>
    <source>
        <strain evidence="18 19">CAIM 722</strain>
    </source>
</reference>
<keyword evidence="10" id="KW-0902">Two-component regulatory system</keyword>
<protein>
    <recommendedName>
        <fullName evidence="12">Sensory/regulatory protein RpfC</fullName>
        <ecNumber evidence="3">2.7.13.3</ecNumber>
    </recommendedName>
</protein>
<keyword evidence="5" id="KW-0808">Transferase</keyword>
<dbReference type="CDD" id="cd17546">
    <property type="entry name" value="REC_hyHK_CKI1_RcsC-like"/>
    <property type="match status" value="1"/>
</dbReference>
<feature type="transmembrane region" description="Helical" evidence="14">
    <location>
        <begin position="29"/>
        <end position="48"/>
    </location>
</feature>
<comment type="caution">
    <text evidence="18">The sequence shown here is derived from an EMBL/GenBank/DDBJ whole genome shotgun (WGS) entry which is preliminary data.</text>
</comment>
<accession>A0A7X4LJE1</accession>
<evidence type="ECO:0000256" key="11">
    <source>
        <dbReference type="ARBA" id="ARBA00064003"/>
    </source>
</evidence>
<evidence type="ECO:0000256" key="9">
    <source>
        <dbReference type="ARBA" id="ARBA00022840"/>
    </source>
</evidence>
<dbReference type="GO" id="GO:0016020">
    <property type="term" value="C:membrane"/>
    <property type="evidence" value="ECO:0007669"/>
    <property type="project" value="UniProtKB-SubCell"/>
</dbReference>
<dbReference type="Pfam" id="PF02518">
    <property type="entry name" value="HATPase_c"/>
    <property type="match status" value="1"/>
</dbReference>
<dbReference type="FunFam" id="3.30.565.10:FF:000010">
    <property type="entry name" value="Sensor histidine kinase RcsC"/>
    <property type="match status" value="1"/>
</dbReference>
<evidence type="ECO:0000256" key="12">
    <source>
        <dbReference type="ARBA" id="ARBA00068150"/>
    </source>
</evidence>
<dbReference type="Gene3D" id="1.10.287.130">
    <property type="match status" value="1"/>
</dbReference>
<feature type="domain" description="HAMP" evidence="17">
    <location>
        <begin position="341"/>
        <end position="394"/>
    </location>
</feature>
<dbReference type="InterPro" id="IPR003660">
    <property type="entry name" value="HAMP_dom"/>
</dbReference>
<keyword evidence="7" id="KW-0418">Kinase</keyword>
<evidence type="ECO:0000256" key="4">
    <source>
        <dbReference type="ARBA" id="ARBA00022553"/>
    </source>
</evidence>
<evidence type="ECO:0000313" key="18">
    <source>
        <dbReference type="EMBL" id="MZI92936.1"/>
    </source>
</evidence>
<dbReference type="EMBL" id="WEKT01000008">
    <property type="protein sequence ID" value="MZI92936.1"/>
    <property type="molecule type" value="Genomic_DNA"/>
</dbReference>
<dbReference type="InterPro" id="IPR036097">
    <property type="entry name" value="HisK_dim/P_sf"/>
</dbReference>
<dbReference type="PANTHER" id="PTHR45339:SF1">
    <property type="entry name" value="HYBRID SIGNAL TRANSDUCTION HISTIDINE KINASE J"/>
    <property type="match status" value="1"/>
</dbReference>
<dbReference type="SUPFAM" id="SSF52172">
    <property type="entry name" value="CheY-like"/>
    <property type="match status" value="1"/>
</dbReference>
<evidence type="ECO:0000256" key="10">
    <source>
        <dbReference type="ARBA" id="ARBA00023012"/>
    </source>
</evidence>
<evidence type="ECO:0000313" key="19">
    <source>
        <dbReference type="Proteomes" id="UP000462621"/>
    </source>
</evidence>
<evidence type="ECO:0000256" key="13">
    <source>
        <dbReference type="PROSITE-ProRule" id="PRU00169"/>
    </source>
</evidence>
<dbReference type="GO" id="GO:0005524">
    <property type="term" value="F:ATP binding"/>
    <property type="evidence" value="ECO:0007669"/>
    <property type="project" value="UniProtKB-KW"/>
</dbReference>